<reference evidence="10" key="1">
    <citation type="submission" date="2022-04" db="EMBL/GenBank/DDBJ databases">
        <authorList>
            <person name="Criscuolo A."/>
        </authorList>
    </citation>
    <scope>NUCLEOTIDE SEQUENCE</scope>
    <source>
        <strain evidence="10">CIP111895</strain>
    </source>
</reference>
<evidence type="ECO:0000256" key="8">
    <source>
        <dbReference type="ARBA" id="ARBA00023136"/>
    </source>
</evidence>
<keyword evidence="3" id="KW-1003">Cell membrane</keyword>
<keyword evidence="8 9" id="KW-0472">Membrane</keyword>
<keyword evidence="6 9" id="KW-0812">Transmembrane</keyword>
<evidence type="ECO:0000256" key="6">
    <source>
        <dbReference type="ARBA" id="ARBA00022692"/>
    </source>
</evidence>
<evidence type="ECO:0000256" key="1">
    <source>
        <dbReference type="ARBA" id="ARBA00004651"/>
    </source>
</evidence>
<organism evidence="10 11">
    <name type="scientific">Neobacillus rhizosphaerae</name>
    <dbReference type="NCBI Taxonomy" id="2880965"/>
    <lineage>
        <taxon>Bacteria</taxon>
        <taxon>Bacillati</taxon>
        <taxon>Bacillota</taxon>
        <taxon>Bacilli</taxon>
        <taxon>Bacillales</taxon>
        <taxon>Bacillaceae</taxon>
        <taxon>Neobacillus</taxon>
    </lineage>
</organism>
<dbReference type="Proteomes" id="UP000838308">
    <property type="component" value="Unassembled WGS sequence"/>
</dbReference>
<protein>
    <submittedName>
        <fullName evidence="10">PTS system sorbose-specific EIIC component</fullName>
    </submittedName>
</protein>
<evidence type="ECO:0000313" key="10">
    <source>
        <dbReference type="EMBL" id="CAH2714615.1"/>
    </source>
</evidence>
<evidence type="ECO:0000256" key="5">
    <source>
        <dbReference type="ARBA" id="ARBA00022683"/>
    </source>
</evidence>
<accession>A0ABM9EPS0</accession>
<evidence type="ECO:0000313" key="11">
    <source>
        <dbReference type="Proteomes" id="UP000838308"/>
    </source>
</evidence>
<sequence length="263" mass="27671">MDFVLLIQAFLIGVFCYLGSVSSPWLMGVSGGYYVVGRPLVAGLIVGLILGDITTGIILGVAVQAAFIATISTGGTQNSEITYAAYGGIALGILTKADTGVTVTLSVGIGALGLILHNVMMVTNSAWNKRADRAAEAGDARGIILNNSFYPQIVNFLLRVVPVALAIYFGQEFVTKALDVIPGDVTQIMNVLGGLLPALGIALLMNLLIKDKFQLIFFLAGFVIIAFIVKNMIALTVIASLIAYVIYLGAGSSNHTEIEDEVI</sequence>
<comment type="caution">
    <text evidence="10">The sequence shown here is derived from an EMBL/GenBank/DDBJ whole genome shotgun (WGS) entry which is preliminary data.</text>
</comment>
<feature type="transmembrane region" description="Helical" evidence="9">
    <location>
        <begin position="216"/>
        <end position="247"/>
    </location>
</feature>
<dbReference type="PROSITE" id="PS51106">
    <property type="entry name" value="PTS_EIIC_TYPE_4"/>
    <property type="match status" value="1"/>
</dbReference>
<keyword evidence="5" id="KW-0598">Phosphotransferase system</keyword>
<evidence type="ECO:0000256" key="7">
    <source>
        <dbReference type="ARBA" id="ARBA00022989"/>
    </source>
</evidence>
<keyword evidence="4" id="KW-0762">Sugar transport</keyword>
<feature type="transmembrane region" description="Helical" evidence="9">
    <location>
        <begin position="188"/>
        <end position="209"/>
    </location>
</feature>
<evidence type="ECO:0000256" key="9">
    <source>
        <dbReference type="SAM" id="Phobius"/>
    </source>
</evidence>
<dbReference type="EMBL" id="CALBWS010000008">
    <property type="protein sequence ID" value="CAH2714615.1"/>
    <property type="molecule type" value="Genomic_DNA"/>
</dbReference>
<evidence type="ECO:0000256" key="4">
    <source>
        <dbReference type="ARBA" id="ARBA00022597"/>
    </source>
</evidence>
<feature type="transmembrane region" description="Helical" evidence="9">
    <location>
        <begin position="148"/>
        <end position="168"/>
    </location>
</feature>
<comment type="subcellular location">
    <subcellularLocation>
        <location evidence="1">Cell membrane</location>
        <topology evidence="1">Multi-pass membrane protein</topology>
    </subcellularLocation>
</comment>
<gene>
    <name evidence="10" type="primary">sorC</name>
    <name evidence="10" type="ORF">BACCIP111895_01787</name>
</gene>
<feature type="transmembrane region" description="Helical" evidence="9">
    <location>
        <begin position="40"/>
        <end position="69"/>
    </location>
</feature>
<dbReference type="RefSeq" id="WP_248734928.1">
    <property type="nucleotide sequence ID" value="NZ_CALBWS010000008.1"/>
</dbReference>
<name>A0ABM9EPS0_9BACI</name>
<dbReference type="Pfam" id="PF03609">
    <property type="entry name" value="EII-Sor"/>
    <property type="match status" value="1"/>
</dbReference>
<keyword evidence="2" id="KW-0813">Transport</keyword>
<proteinExistence type="predicted"/>
<evidence type="ECO:0000256" key="2">
    <source>
        <dbReference type="ARBA" id="ARBA00022448"/>
    </source>
</evidence>
<dbReference type="InterPro" id="IPR004700">
    <property type="entry name" value="PTS_IIC_man"/>
</dbReference>
<keyword evidence="11" id="KW-1185">Reference proteome</keyword>
<keyword evidence="7 9" id="KW-1133">Transmembrane helix</keyword>
<feature type="transmembrane region" description="Helical" evidence="9">
    <location>
        <begin position="103"/>
        <end position="127"/>
    </location>
</feature>
<evidence type="ECO:0000256" key="3">
    <source>
        <dbReference type="ARBA" id="ARBA00022475"/>
    </source>
</evidence>